<comment type="caution">
    <text evidence="7">The sequence shown here is derived from an EMBL/GenBank/DDBJ whole genome shotgun (WGS) entry which is preliminary data.</text>
</comment>
<dbReference type="AlphaFoldDB" id="A0A917HDV3"/>
<evidence type="ECO:0000259" key="6">
    <source>
        <dbReference type="PROSITE" id="PS51352"/>
    </source>
</evidence>
<keyword evidence="5" id="KW-0812">Transmembrane</keyword>
<dbReference type="InterPro" id="IPR036249">
    <property type="entry name" value="Thioredoxin-like_sf"/>
</dbReference>
<proteinExistence type="inferred from homology"/>
<keyword evidence="2 3" id="KW-0186">Copper</keyword>
<dbReference type="InterPro" id="IPR013766">
    <property type="entry name" value="Thioredoxin_domain"/>
</dbReference>
<organism evidence="7 8">
    <name type="scientific">Virgibacillus oceani</name>
    <dbReference type="NCBI Taxonomy" id="1479511"/>
    <lineage>
        <taxon>Bacteria</taxon>
        <taxon>Bacillati</taxon>
        <taxon>Bacillota</taxon>
        <taxon>Bacilli</taxon>
        <taxon>Bacillales</taxon>
        <taxon>Bacillaceae</taxon>
        <taxon>Virgibacillus</taxon>
    </lineage>
</organism>
<dbReference type="SUPFAM" id="SSF52833">
    <property type="entry name" value="Thioredoxin-like"/>
    <property type="match status" value="1"/>
</dbReference>
<evidence type="ECO:0000256" key="3">
    <source>
        <dbReference type="PIRSR" id="PIRSR603782-1"/>
    </source>
</evidence>
<reference evidence="7" key="1">
    <citation type="journal article" date="2014" name="Int. J. Syst. Evol. Microbiol.">
        <title>Complete genome sequence of Corynebacterium casei LMG S-19264T (=DSM 44701T), isolated from a smear-ripened cheese.</title>
        <authorList>
            <consortium name="US DOE Joint Genome Institute (JGI-PGF)"/>
            <person name="Walter F."/>
            <person name="Albersmeier A."/>
            <person name="Kalinowski J."/>
            <person name="Ruckert C."/>
        </authorList>
    </citation>
    <scope>NUCLEOTIDE SEQUENCE</scope>
    <source>
        <strain evidence="7">CGMCC 1.12754</strain>
    </source>
</reference>
<dbReference type="EMBL" id="BMFR01000007">
    <property type="protein sequence ID" value="GGG75222.1"/>
    <property type="molecule type" value="Genomic_DNA"/>
</dbReference>
<dbReference type="Pfam" id="PF02630">
    <property type="entry name" value="SCO1-SenC"/>
    <property type="match status" value="1"/>
</dbReference>
<name>A0A917HDV3_9BACI</name>
<dbReference type="PROSITE" id="PS51352">
    <property type="entry name" value="THIOREDOXIN_2"/>
    <property type="match status" value="1"/>
</dbReference>
<keyword evidence="8" id="KW-1185">Reference proteome</keyword>
<dbReference type="GO" id="GO:0046872">
    <property type="term" value="F:metal ion binding"/>
    <property type="evidence" value="ECO:0007669"/>
    <property type="project" value="UniProtKB-KW"/>
</dbReference>
<evidence type="ECO:0000256" key="4">
    <source>
        <dbReference type="PIRSR" id="PIRSR603782-2"/>
    </source>
</evidence>
<comment type="similarity">
    <text evidence="1">Belongs to the SCO1/2 family.</text>
</comment>
<feature type="domain" description="Thioredoxin" evidence="6">
    <location>
        <begin position="42"/>
        <end position="205"/>
    </location>
</feature>
<dbReference type="InterPro" id="IPR003782">
    <property type="entry name" value="SCO1/SenC"/>
</dbReference>
<sequence length="210" mass="23736">MKKHHNAIAIIVVLLFGTVLFYIGTDGFRAFTAESARTYKLLQDKPVFPSVTLEDSQNRSYTFKEFADGKYVFLTFMYTSCTTVCPQLEMNMAQVYALIPDSYIGKDIVFLSISFDPERDDPKTLAKYRTYFGSDGETWRMARITNKEELKELLDRLGVVVIPDGNGNFTHNSAFYLIGKQGHLLEMMDFTNIDEAASTVAAILNEEAGE</sequence>
<evidence type="ECO:0000313" key="8">
    <source>
        <dbReference type="Proteomes" id="UP000622860"/>
    </source>
</evidence>
<keyword evidence="4" id="KW-1015">Disulfide bond</keyword>
<feature type="transmembrane region" description="Helical" evidence="5">
    <location>
        <begin position="7"/>
        <end position="25"/>
    </location>
</feature>
<keyword evidence="3" id="KW-0479">Metal-binding</keyword>
<evidence type="ECO:0000256" key="5">
    <source>
        <dbReference type="SAM" id="Phobius"/>
    </source>
</evidence>
<evidence type="ECO:0000256" key="1">
    <source>
        <dbReference type="ARBA" id="ARBA00010996"/>
    </source>
</evidence>
<dbReference type="Gene3D" id="3.40.30.10">
    <property type="entry name" value="Glutaredoxin"/>
    <property type="match status" value="1"/>
</dbReference>
<evidence type="ECO:0000313" key="7">
    <source>
        <dbReference type="EMBL" id="GGG75222.1"/>
    </source>
</evidence>
<feature type="binding site" evidence="3">
    <location>
        <position position="85"/>
    </location>
    <ligand>
        <name>Cu cation</name>
        <dbReference type="ChEBI" id="CHEBI:23378"/>
    </ligand>
</feature>
<feature type="binding site" evidence="3">
    <location>
        <position position="171"/>
    </location>
    <ligand>
        <name>Cu cation</name>
        <dbReference type="ChEBI" id="CHEBI:23378"/>
    </ligand>
</feature>
<feature type="disulfide bond" description="Redox-active" evidence="4">
    <location>
        <begin position="81"/>
        <end position="85"/>
    </location>
</feature>
<dbReference type="PANTHER" id="PTHR12151:SF25">
    <property type="entry name" value="LINALOOL DEHYDRATASE_ISOMERASE DOMAIN-CONTAINING PROTEIN"/>
    <property type="match status" value="1"/>
</dbReference>
<evidence type="ECO:0000256" key="2">
    <source>
        <dbReference type="ARBA" id="ARBA00023008"/>
    </source>
</evidence>
<dbReference type="CDD" id="cd02968">
    <property type="entry name" value="SCO"/>
    <property type="match status" value="1"/>
</dbReference>
<protein>
    <recommendedName>
        <fullName evidence="6">Thioredoxin domain-containing protein</fullName>
    </recommendedName>
</protein>
<gene>
    <name evidence="7" type="ORF">GCM10011398_20010</name>
</gene>
<accession>A0A917HDV3</accession>
<keyword evidence="5" id="KW-0472">Membrane</keyword>
<dbReference type="Proteomes" id="UP000622860">
    <property type="component" value="Unassembled WGS sequence"/>
</dbReference>
<dbReference type="PANTHER" id="PTHR12151">
    <property type="entry name" value="ELECTRON TRANSPORT PROTIN SCO1/SENC FAMILY MEMBER"/>
    <property type="match status" value="1"/>
</dbReference>
<feature type="binding site" evidence="3">
    <location>
        <position position="81"/>
    </location>
    <ligand>
        <name>Cu cation</name>
        <dbReference type="ChEBI" id="CHEBI:23378"/>
    </ligand>
</feature>
<reference evidence="7" key="2">
    <citation type="submission" date="2020-09" db="EMBL/GenBank/DDBJ databases">
        <authorList>
            <person name="Sun Q."/>
            <person name="Zhou Y."/>
        </authorList>
    </citation>
    <scope>NUCLEOTIDE SEQUENCE</scope>
    <source>
        <strain evidence="7">CGMCC 1.12754</strain>
    </source>
</reference>
<keyword evidence="5" id="KW-1133">Transmembrane helix</keyword>